<dbReference type="GO" id="GO:0016853">
    <property type="term" value="F:isomerase activity"/>
    <property type="evidence" value="ECO:0007669"/>
    <property type="project" value="UniProtKB-KW"/>
</dbReference>
<reference evidence="4 5" key="1">
    <citation type="submission" date="2018-05" db="EMBL/GenBank/DDBJ databases">
        <title>Zavarzinia sp. HR-AS.</title>
        <authorList>
            <person name="Lee Y."/>
            <person name="Jeon C.O."/>
        </authorList>
    </citation>
    <scope>NUCLEOTIDE SEQUENCE [LARGE SCALE GENOMIC DNA]</scope>
    <source>
        <strain evidence="4 5">HR-AS</strain>
    </source>
</reference>
<evidence type="ECO:0000256" key="1">
    <source>
        <dbReference type="ARBA" id="ARBA00006723"/>
    </source>
</evidence>
<gene>
    <name evidence="4" type="ORF">DKG74_17255</name>
</gene>
<organism evidence="4 5">
    <name type="scientific">Zavarzinia aquatilis</name>
    <dbReference type="NCBI Taxonomy" id="2211142"/>
    <lineage>
        <taxon>Bacteria</taxon>
        <taxon>Pseudomonadati</taxon>
        <taxon>Pseudomonadota</taxon>
        <taxon>Alphaproteobacteria</taxon>
        <taxon>Rhodospirillales</taxon>
        <taxon>Zavarziniaceae</taxon>
        <taxon>Zavarzinia</taxon>
    </lineage>
</organism>
<keyword evidence="5" id="KW-1185">Reference proteome</keyword>
<comment type="caution">
    <text evidence="4">The sequence shown here is derived from an EMBL/GenBank/DDBJ whole genome shotgun (WGS) entry which is preliminary data.</text>
</comment>
<dbReference type="Proteomes" id="UP000245461">
    <property type="component" value="Unassembled WGS sequence"/>
</dbReference>
<dbReference type="SUPFAM" id="SSF55331">
    <property type="entry name" value="Tautomerase/MIF"/>
    <property type="match status" value="1"/>
</dbReference>
<name>A0A317DXT0_9PROT</name>
<dbReference type="EMBL" id="QGLE01000011">
    <property type="protein sequence ID" value="PWR19538.1"/>
    <property type="molecule type" value="Genomic_DNA"/>
</dbReference>
<sequence length="76" mass="8163">MPIIEMHLLEGRTSEQKQRAATAITEAVIGALGVRPEAVRILITEHHADEFYVAGAPRKSAQETTALNGSAKEIPA</sequence>
<dbReference type="AlphaFoldDB" id="A0A317DXT0"/>
<accession>A0A317DXT0</accession>
<evidence type="ECO:0000313" key="4">
    <source>
        <dbReference type="EMBL" id="PWR19538.1"/>
    </source>
</evidence>
<feature type="domain" description="4-oxalocrotonate tautomerase-like" evidence="3">
    <location>
        <begin position="2"/>
        <end position="56"/>
    </location>
</feature>
<dbReference type="Gene3D" id="3.30.429.10">
    <property type="entry name" value="Macrophage Migration Inhibitory Factor"/>
    <property type="match status" value="1"/>
</dbReference>
<dbReference type="OrthoDB" id="8098375at2"/>
<comment type="similarity">
    <text evidence="1">Belongs to the 4-oxalocrotonate tautomerase family.</text>
</comment>
<keyword evidence="2" id="KW-0413">Isomerase</keyword>
<dbReference type="InterPro" id="IPR004370">
    <property type="entry name" value="4-OT-like_dom"/>
</dbReference>
<proteinExistence type="inferred from homology"/>
<dbReference type="PANTHER" id="PTHR35530:SF1">
    <property type="entry name" value="2-HYDROXYMUCONATE TAUTOMERASE"/>
    <property type="match status" value="1"/>
</dbReference>
<evidence type="ECO:0000256" key="2">
    <source>
        <dbReference type="ARBA" id="ARBA00023235"/>
    </source>
</evidence>
<dbReference type="PANTHER" id="PTHR35530">
    <property type="entry name" value="TAUTOMERASE-RELATED"/>
    <property type="match status" value="1"/>
</dbReference>
<dbReference type="InterPro" id="IPR014347">
    <property type="entry name" value="Tautomerase/MIF_sf"/>
</dbReference>
<protein>
    <submittedName>
        <fullName evidence="4">4-oxalocrotonate tautomerase</fullName>
    </submittedName>
</protein>
<dbReference type="Pfam" id="PF01361">
    <property type="entry name" value="Tautomerase"/>
    <property type="match status" value="1"/>
</dbReference>
<evidence type="ECO:0000313" key="5">
    <source>
        <dbReference type="Proteomes" id="UP000245461"/>
    </source>
</evidence>
<evidence type="ECO:0000259" key="3">
    <source>
        <dbReference type="Pfam" id="PF01361"/>
    </source>
</evidence>